<dbReference type="Proteomes" id="UP000464620">
    <property type="component" value="Chromosome B09"/>
</dbReference>
<protein>
    <submittedName>
        <fullName evidence="1">Uncharacterized protein</fullName>
    </submittedName>
</protein>
<evidence type="ECO:0000313" key="1">
    <source>
        <dbReference type="EMBL" id="QHN76649.1"/>
    </source>
</evidence>
<accession>A0A6B9V5K6</accession>
<dbReference type="EMBL" id="CP031001">
    <property type="protein sequence ID" value="QHN76649.1"/>
    <property type="molecule type" value="Genomic_DNA"/>
</dbReference>
<organism evidence="1 2">
    <name type="scientific">Arachis hypogaea</name>
    <name type="common">Peanut</name>
    <dbReference type="NCBI Taxonomy" id="3818"/>
    <lineage>
        <taxon>Eukaryota</taxon>
        <taxon>Viridiplantae</taxon>
        <taxon>Streptophyta</taxon>
        <taxon>Embryophyta</taxon>
        <taxon>Tracheophyta</taxon>
        <taxon>Spermatophyta</taxon>
        <taxon>Magnoliopsida</taxon>
        <taxon>eudicotyledons</taxon>
        <taxon>Gunneridae</taxon>
        <taxon>Pentapetalae</taxon>
        <taxon>rosids</taxon>
        <taxon>fabids</taxon>
        <taxon>Fabales</taxon>
        <taxon>Fabaceae</taxon>
        <taxon>Papilionoideae</taxon>
        <taxon>50 kb inversion clade</taxon>
        <taxon>dalbergioids sensu lato</taxon>
        <taxon>Dalbergieae</taxon>
        <taxon>Pterocarpus clade</taxon>
        <taxon>Arachis</taxon>
    </lineage>
</organism>
<name>A0A6B9V5K6_ARAHY</name>
<sequence>MLREFMANLTEVMNHVVSLCSNIQDIPIVECGGLIEEHNEKENLELQGEGEELRQGVQQEEEVVEDLEDVECKEESQVEEPFFMEFENDVKEDSAQPPRHNVIEELEEVVQATSFPIYDDSASTCDPFELDGSFPIELGIDVEVDFSQTSIYNLSDGKEIEDNGEEACELEEAWREVEFEEPCQVVETPRRGWTGVEFALSRSLETPLPKLSSNPSFEWVKLLTLSFIIPLEFGLLETDGQLRALCGMKRKRRMFSGWHCKSRLIVVGSSNLRSKGWTSAQLDGSRRIIWCPSENSMCLPPKWNNDKQLEDGCENKIWDPGSQHEYQFWELIS</sequence>
<gene>
    <name evidence="1" type="ORF">DS421_19g645740</name>
</gene>
<evidence type="ECO:0000313" key="2">
    <source>
        <dbReference type="Proteomes" id="UP000464620"/>
    </source>
</evidence>
<dbReference type="AlphaFoldDB" id="A0A6B9V5K6"/>
<reference evidence="1 2" key="1">
    <citation type="submission" date="2020-01" db="EMBL/GenBank/DDBJ databases">
        <title>Genome sequence of Arachis hypogaea, cultivar Shitouqi.</title>
        <authorList>
            <person name="Zhuang W."/>
            <person name="Chen H."/>
            <person name="Varshney R."/>
            <person name="Wang D."/>
            <person name="Ming R."/>
        </authorList>
    </citation>
    <scope>NUCLEOTIDE SEQUENCE [LARGE SCALE GENOMIC DNA]</scope>
    <source>
        <tissue evidence="1">Young leaf</tissue>
    </source>
</reference>
<proteinExistence type="predicted"/>